<protein>
    <submittedName>
        <fullName evidence="2">Lysophospholipase</fullName>
    </submittedName>
</protein>
<comment type="caution">
    <text evidence="2">The sequence shown here is derived from an EMBL/GenBank/DDBJ whole genome shotgun (WGS) entry which is preliminary data.</text>
</comment>
<name>A0ABS1J178_9FIRM</name>
<gene>
    <name evidence="2" type="ORF">JJN12_08475</name>
</gene>
<dbReference type="Pfam" id="PF12146">
    <property type="entry name" value="Hydrolase_4"/>
    <property type="match status" value="1"/>
</dbReference>
<dbReference type="Proteomes" id="UP000604730">
    <property type="component" value="Unassembled WGS sequence"/>
</dbReference>
<dbReference type="Gene3D" id="3.40.50.1820">
    <property type="entry name" value="alpha/beta hydrolase"/>
    <property type="match status" value="1"/>
</dbReference>
<dbReference type="PANTHER" id="PTHR11614">
    <property type="entry name" value="PHOSPHOLIPASE-RELATED"/>
    <property type="match status" value="1"/>
</dbReference>
<reference evidence="2 3" key="1">
    <citation type="submission" date="2021-01" db="EMBL/GenBank/DDBJ databases">
        <title>Isolation and description of Catonella massiliensis sp. nov., a novel Catonella species, isolated from a stable periodontitis subject.</title>
        <authorList>
            <person name="Antezack A."/>
            <person name="Boxberger M."/>
            <person name="La Scola B."/>
            <person name="Monnet-Corti V."/>
        </authorList>
    </citation>
    <scope>NUCLEOTIDE SEQUENCE [LARGE SCALE GENOMIC DNA]</scope>
    <source>
        <strain evidence="2 3">Marseille-Q4567</strain>
    </source>
</reference>
<feature type="domain" description="Serine aminopeptidase S33" evidence="1">
    <location>
        <begin position="28"/>
        <end position="286"/>
    </location>
</feature>
<evidence type="ECO:0000313" key="3">
    <source>
        <dbReference type="Proteomes" id="UP000604730"/>
    </source>
</evidence>
<sequence>MNKETFNFDSADGKHKIAAYIYTDELVKPKAVIELSHGMCEYIERYEWVADFFTARGYIFAGNDHLGHGGSSKPCEYGDFDEEHIELDLKKMNDILRERYPLLPIILYGHSMGSFFARWYASRYPDTIDGLILSGTAGPSLKNNAGRLLAAFLARTHKEGYVSDLLIKLSFGKFIDGIPDAKTPCDWITHDRELIDKYTKDPKCNFNFTAKGYHSLLTALTVVSRKEWARSLPKDMPILLISGKEDPVGNYGKGVRKVTEMLRNADIKDVTEYIDPTGRHELHNEVNRADIMKVVAKWLDERFS</sequence>
<dbReference type="InterPro" id="IPR051044">
    <property type="entry name" value="MAG_DAG_Lipase"/>
</dbReference>
<dbReference type="InterPro" id="IPR029058">
    <property type="entry name" value="AB_hydrolase_fold"/>
</dbReference>
<evidence type="ECO:0000313" key="2">
    <source>
        <dbReference type="EMBL" id="MBK5897810.1"/>
    </source>
</evidence>
<keyword evidence="3" id="KW-1185">Reference proteome</keyword>
<dbReference type="SUPFAM" id="SSF53474">
    <property type="entry name" value="alpha/beta-Hydrolases"/>
    <property type="match status" value="1"/>
</dbReference>
<dbReference type="InterPro" id="IPR022742">
    <property type="entry name" value="Hydrolase_4"/>
</dbReference>
<accession>A0ABS1J178</accession>
<evidence type="ECO:0000259" key="1">
    <source>
        <dbReference type="Pfam" id="PF12146"/>
    </source>
</evidence>
<dbReference type="EMBL" id="JAEPRJ010000001">
    <property type="protein sequence ID" value="MBK5897810.1"/>
    <property type="molecule type" value="Genomic_DNA"/>
</dbReference>
<dbReference type="RefSeq" id="WP_208429272.1">
    <property type="nucleotide sequence ID" value="NZ_JAEPRJ010000001.1"/>
</dbReference>
<proteinExistence type="predicted"/>
<organism evidence="2 3">
    <name type="scientific">Catonella massiliensis</name>
    <dbReference type="NCBI Taxonomy" id="2799636"/>
    <lineage>
        <taxon>Bacteria</taxon>
        <taxon>Bacillati</taxon>
        <taxon>Bacillota</taxon>
        <taxon>Clostridia</taxon>
        <taxon>Lachnospirales</taxon>
        <taxon>Lachnospiraceae</taxon>
        <taxon>Catonella</taxon>
    </lineage>
</organism>